<dbReference type="InterPro" id="IPR036259">
    <property type="entry name" value="MFS_trans_sf"/>
</dbReference>
<sequence>MSTTIARSFSLLAIYAASFLFALHTAATSYINSSFLETFLPEKYLAAVFSAGSILTLIGLAYAPRVLRRLGGHNIALVATGIEILLLAGVIYFRSPLFVAGMIAFHLALVPIISYLLDLFIESASDDSTTGKTRGLYLTVINFAWVLSPLIASLLLTNGDYWKLYIVSAMLMVPVWYLIAEKLHTFKDPVYEQAGFFASARKMFQNRDTRAVFISNFLLWFFYATMIIYMPLYLHTILGFPWKEIGILFTIMLLPFIMLQYPLGRLADARLGEKELMVAGFIIMACSTGAIALWGMLSAAVFAPWAAILFLSRVGASTTEVMNETYFFKHATGENSALIGFFRNTSPLAFLAASLIGAVVFRVMDPHSPETFRLIFLALSVMMLLGVLNASFLRDTK</sequence>
<feature type="transmembrane region" description="Helical" evidence="7">
    <location>
        <begin position="211"/>
        <end position="233"/>
    </location>
</feature>
<dbReference type="EMBL" id="MHUZ01000038">
    <property type="protein sequence ID" value="OHA84561.1"/>
    <property type="molecule type" value="Genomic_DNA"/>
</dbReference>
<dbReference type="Gene3D" id="1.20.1250.20">
    <property type="entry name" value="MFS general substrate transporter like domains"/>
    <property type="match status" value="2"/>
</dbReference>
<organism evidence="8 9">
    <name type="scientific">Candidatus Yonathbacteria bacterium RIFOXYD1_FULL_52_36</name>
    <dbReference type="NCBI Taxonomy" id="1802730"/>
    <lineage>
        <taxon>Bacteria</taxon>
        <taxon>Candidatus Yonathiibacteriota</taxon>
    </lineage>
</organism>
<keyword evidence="3" id="KW-1003">Cell membrane</keyword>
<evidence type="ECO:0000256" key="3">
    <source>
        <dbReference type="ARBA" id="ARBA00022475"/>
    </source>
</evidence>
<feature type="transmembrane region" description="Helical" evidence="7">
    <location>
        <begin position="162"/>
        <end position="179"/>
    </location>
</feature>
<evidence type="ECO:0000256" key="6">
    <source>
        <dbReference type="ARBA" id="ARBA00023136"/>
    </source>
</evidence>
<dbReference type="STRING" id="1802730.A2591_03255"/>
<feature type="transmembrane region" description="Helical" evidence="7">
    <location>
        <begin position="99"/>
        <end position="117"/>
    </location>
</feature>
<feature type="transmembrane region" description="Helical" evidence="7">
    <location>
        <begin position="341"/>
        <end position="361"/>
    </location>
</feature>
<feature type="transmembrane region" description="Helical" evidence="7">
    <location>
        <begin position="245"/>
        <end position="264"/>
    </location>
</feature>
<name>A0A1G2SJH0_9BACT</name>
<dbReference type="GO" id="GO:0022857">
    <property type="term" value="F:transmembrane transporter activity"/>
    <property type="evidence" value="ECO:0007669"/>
    <property type="project" value="InterPro"/>
</dbReference>
<comment type="caution">
    <text evidence="8">The sequence shown here is derived from an EMBL/GenBank/DDBJ whole genome shotgun (WGS) entry which is preliminary data.</text>
</comment>
<evidence type="ECO:0000313" key="9">
    <source>
        <dbReference type="Proteomes" id="UP000178168"/>
    </source>
</evidence>
<evidence type="ECO:0000256" key="1">
    <source>
        <dbReference type="ARBA" id="ARBA00004651"/>
    </source>
</evidence>
<accession>A0A1G2SJH0</accession>
<protein>
    <recommendedName>
        <fullName evidence="10">Major facilitator superfamily (MFS) profile domain-containing protein</fullName>
    </recommendedName>
</protein>
<proteinExistence type="predicted"/>
<keyword evidence="5 7" id="KW-1133">Transmembrane helix</keyword>
<gene>
    <name evidence="8" type="ORF">A2591_03255</name>
</gene>
<feature type="transmembrane region" description="Helical" evidence="7">
    <location>
        <begin position="75"/>
        <end position="93"/>
    </location>
</feature>
<dbReference type="AlphaFoldDB" id="A0A1G2SJH0"/>
<dbReference type="PANTHER" id="PTHR23517">
    <property type="entry name" value="RESISTANCE PROTEIN MDTM, PUTATIVE-RELATED-RELATED"/>
    <property type="match status" value="1"/>
</dbReference>
<dbReference type="InterPro" id="IPR011701">
    <property type="entry name" value="MFS"/>
</dbReference>
<dbReference type="Pfam" id="PF07690">
    <property type="entry name" value="MFS_1"/>
    <property type="match status" value="1"/>
</dbReference>
<feature type="transmembrane region" description="Helical" evidence="7">
    <location>
        <begin position="276"/>
        <end position="296"/>
    </location>
</feature>
<comment type="subcellular location">
    <subcellularLocation>
        <location evidence="1">Cell membrane</location>
        <topology evidence="1">Multi-pass membrane protein</topology>
    </subcellularLocation>
</comment>
<evidence type="ECO:0000256" key="4">
    <source>
        <dbReference type="ARBA" id="ARBA00022692"/>
    </source>
</evidence>
<keyword evidence="6 7" id="KW-0472">Membrane</keyword>
<dbReference type="InterPro" id="IPR050171">
    <property type="entry name" value="MFS_Transporters"/>
</dbReference>
<evidence type="ECO:0008006" key="10">
    <source>
        <dbReference type="Google" id="ProtNLM"/>
    </source>
</evidence>
<evidence type="ECO:0000256" key="7">
    <source>
        <dbReference type="SAM" id="Phobius"/>
    </source>
</evidence>
<dbReference type="SUPFAM" id="SSF103473">
    <property type="entry name" value="MFS general substrate transporter"/>
    <property type="match status" value="1"/>
</dbReference>
<keyword evidence="4 7" id="KW-0812">Transmembrane</keyword>
<keyword evidence="2" id="KW-0813">Transport</keyword>
<feature type="transmembrane region" description="Helical" evidence="7">
    <location>
        <begin position="373"/>
        <end position="393"/>
    </location>
</feature>
<feature type="transmembrane region" description="Helical" evidence="7">
    <location>
        <begin position="137"/>
        <end position="156"/>
    </location>
</feature>
<feature type="transmembrane region" description="Helical" evidence="7">
    <location>
        <begin position="44"/>
        <end position="63"/>
    </location>
</feature>
<dbReference type="GO" id="GO:0005886">
    <property type="term" value="C:plasma membrane"/>
    <property type="evidence" value="ECO:0007669"/>
    <property type="project" value="UniProtKB-SubCell"/>
</dbReference>
<evidence type="ECO:0000256" key="2">
    <source>
        <dbReference type="ARBA" id="ARBA00022448"/>
    </source>
</evidence>
<dbReference type="Proteomes" id="UP000178168">
    <property type="component" value="Unassembled WGS sequence"/>
</dbReference>
<evidence type="ECO:0000256" key="5">
    <source>
        <dbReference type="ARBA" id="ARBA00022989"/>
    </source>
</evidence>
<feature type="transmembrane region" description="Helical" evidence="7">
    <location>
        <begin position="302"/>
        <end position="321"/>
    </location>
</feature>
<reference evidence="8 9" key="1">
    <citation type="journal article" date="2016" name="Nat. Commun.">
        <title>Thousands of microbial genomes shed light on interconnected biogeochemical processes in an aquifer system.</title>
        <authorList>
            <person name="Anantharaman K."/>
            <person name="Brown C.T."/>
            <person name="Hug L.A."/>
            <person name="Sharon I."/>
            <person name="Castelle C.J."/>
            <person name="Probst A.J."/>
            <person name="Thomas B.C."/>
            <person name="Singh A."/>
            <person name="Wilkins M.J."/>
            <person name="Karaoz U."/>
            <person name="Brodie E.L."/>
            <person name="Williams K.H."/>
            <person name="Hubbard S.S."/>
            <person name="Banfield J.F."/>
        </authorList>
    </citation>
    <scope>NUCLEOTIDE SEQUENCE [LARGE SCALE GENOMIC DNA]</scope>
</reference>
<evidence type="ECO:0000313" key="8">
    <source>
        <dbReference type="EMBL" id="OHA84561.1"/>
    </source>
</evidence>